<organism evidence="1 2">
    <name type="scientific">Actinoallomurus bryophytorum</name>
    <dbReference type="NCBI Taxonomy" id="1490222"/>
    <lineage>
        <taxon>Bacteria</taxon>
        <taxon>Bacillati</taxon>
        <taxon>Actinomycetota</taxon>
        <taxon>Actinomycetes</taxon>
        <taxon>Streptosporangiales</taxon>
        <taxon>Thermomonosporaceae</taxon>
        <taxon>Actinoallomurus</taxon>
    </lineage>
</organism>
<accession>A0A543CJY1</accession>
<protein>
    <submittedName>
        <fullName evidence="1">Uncharacterized protein</fullName>
    </submittedName>
</protein>
<dbReference type="EMBL" id="VFOZ01000001">
    <property type="protein sequence ID" value="TQL97350.1"/>
    <property type="molecule type" value="Genomic_DNA"/>
</dbReference>
<comment type="caution">
    <text evidence="1">The sequence shown here is derived from an EMBL/GenBank/DDBJ whole genome shotgun (WGS) entry which is preliminary data.</text>
</comment>
<reference evidence="1 2" key="1">
    <citation type="submission" date="2019-06" db="EMBL/GenBank/DDBJ databases">
        <title>Sequencing the genomes of 1000 actinobacteria strains.</title>
        <authorList>
            <person name="Klenk H.-P."/>
        </authorList>
    </citation>
    <scope>NUCLEOTIDE SEQUENCE [LARGE SCALE GENOMIC DNA]</scope>
    <source>
        <strain evidence="1 2">DSM 102200</strain>
    </source>
</reference>
<name>A0A543CJY1_9ACTN</name>
<proteinExistence type="predicted"/>
<sequence length="261" mass="27402">MVVGMRVTHPSAALVAWGNAWLTGHVGLDEAVDVVERLDGPHVAAGLPAESGDMPLRGALAALRVAGLSALRLALPAPGDPLGLTGPPAFNTAAIEAEEAVLLTIRDQTFGLIPTEDRRGSSYVGTRWTMHETRSAVADTPLLPEADHRLTVAVREATESLMSVDGTLEWRPEIAEALGALRDSHHHEQVGGLAPGYPARAHRVAALAGRLAVVVDLARGTEGATLSAAQVRHRAEALRDLDHAVRRAQVAACNSVLDTVS</sequence>
<evidence type="ECO:0000313" key="1">
    <source>
        <dbReference type="EMBL" id="TQL97350.1"/>
    </source>
</evidence>
<dbReference type="Proteomes" id="UP000316096">
    <property type="component" value="Unassembled WGS sequence"/>
</dbReference>
<evidence type="ECO:0000313" key="2">
    <source>
        <dbReference type="Proteomes" id="UP000316096"/>
    </source>
</evidence>
<keyword evidence="2" id="KW-1185">Reference proteome</keyword>
<gene>
    <name evidence="1" type="ORF">FB559_2929</name>
</gene>
<dbReference type="AlphaFoldDB" id="A0A543CJY1"/>